<keyword evidence="1" id="KW-1133">Transmembrane helix</keyword>
<sequence>MEIEKTKLLQILKKLDYIGMFALGIMAVAHPFLPLYDASGNFVESAALARIAVIMVVLAVGIPFFKKEINAIDAGKKPFNIHKKHPTVVLPKVNKIIAIAFAVCPFLFIPLAIWRYKDEGLQWQFFYSLFYVFVYLAIGTRLQLKIALQAPDK</sequence>
<feature type="transmembrane region" description="Helical" evidence="1">
    <location>
        <begin position="45"/>
        <end position="65"/>
    </location>
</feature>
<reference evidence="2 3" key="1">
    <citation type="submission" date="2018-12" db="EMBL/GenBank/DDBJ databases">
        <authorList>
            <consortium name="Pathogen Informatics"/>
        </authorList>
    </citation>
    <scope>NUCLEOTIDE SEQUENCE [LARGE SCALE GENOMIC DNA]</scope>
    <source>
        <strain evidence="2 3">NCTC13079</strain>
    </source>
</reference>
<protein>
    <submittedName>
        <fullName evidence="2">Uncharacterized protein</fullName>
    </submittedName>
</protein>
<keyword evidence="1" id="KW-0812">Transmembrane</keyword>
<organism evidence="2 3">
    <name type="scientific">Aedoeadaptatus ivorii</name>
    <dbReference type="NCBI Taxonomy" id="54006"/>
    <lineage>
        <taxon>Bacteria</taxon>
        <taxon>Bacillati</taxon>
        <taxon>Bacillota</taxon>
        <taxon>Tissierellia</taxon>
        <taxon>Tissierellales</taxon>
        <taxon>Peptoniphilaceae</taxon>
        <taxon>Aedoeadaptatus</taxon>
    </lineage>
</organism>
<dbReference type="EMBL" id="LR134523">
    <property type="protein sequence ID" value="VEJ35113.1"/>
    <property type="molecule type" value="Genomic_DNA"/>
</dbReference>
<feature type="transmembrane region" description="Helical" evidence="1">
    <location>
        <begin position="125"/>
        <end position="144"/>
    </location>
</feature>
<dbReference type="RefSeq" id="WP_126464958.1">
    <property type="nucleotide sequence ID" value="NZ_JAUSWF010000010.1"/>
</dbReference>
<evidence type="ECO:0000256" key="1">
    <source>
        <dbReference type="SAM" id="Phobius"/>
    </source>
</evidence>
<dbReference type="KEGG" id="piv:NCTC13079_00517"/>
<dbReference type="Proteomes" id="UP000269544">
    <property type="component" value="Chromosome"/>
</dbReference>
<proteinExistence type="predicted"/>
<keyword evidence="1" id="KW-0472">Membrane</keyword>
<feature type="transmembrane region" description="Helical" evidence="1">
    <location>
        <begin position="93"/>
        <end position="113"/>
    </location>
</feature>
<keyword evidence="3" id="KW-1185">Reference proteome</keyword>
<feature type="transmembrane region" description="Helical" evidence="1">
    <location>
        <begin position="15"/>
        <end position="33"/>
    </location>
</feature>
<gene>
    <name evidence="2" type="ORF">NCTC13079_00517</name>
</gene>
<evidence type="ECO:0000313" key="2">
    <source>
        <dbReference type="EMBL" id="VEJ35113.1"/>
    </source>
</evidence>
<accession>A0A448V0Y0</accession>
<name>A0A448V0Y0_9FIRM</name>
<evidence type="ECO:0000313" key="3">
    <source>
        <dbReference type="Proteomes" id="UP000269544"/>
    </source>
</evidence>
<dbReference type="OrthoDB" id="1697190at2"/>
<dbReference type="AlphaFoldDB" id="A0A448V0Y0"/>